<dbReference type="AlphaFoldDB" id="A0A2S9V8Q1"/>
<organism evidence="1 2">
    <name type="scientific">Alteromonas alba</name>
    <dbReference type="NCBI Taxonomy" id="2079529"/>
    <lineage>
        <taxon>Bacteria</taxon>
        <taxon>Pseudomonadati</taxon>
        <taxon>Pseudomonadota</taxon>
        <taxon>Gammaproteobacteria</taxon>
        <taxon>Alteromonadales</taxon>
        <taxon>Alteromonadaceae</taxon>
        <taxon>Alteromonas/Salinimonas group</taxon>
        <taxon>Alteromonas</taxon>
    </lineage>
</organism>
<dbReference type="OrthoDB" id="5767052at2"/>
<accession>A0A2S9V8Q1</accession>
<proteinExistence type="predicted"/>
<gene>
    <name evidence="1" type="ORF">C6Y40_14390</name>
</gene>
<evidence type="ECO:0008006" key="3">
    <source>
        <dbReference type="Google" id="ProtNLM"/>
    </source>
</evidence>
<dbReference type="PROSITE" id="PS51257">
    <property type="entry name" value="PROKAR_LIPOPROTEIN"/>
    <property type="match status" value="1"/>
</dbReference>
<reference evidence="2" key="1">
    <citation type="journal article" date="2020" name="Int. J. Syst. Evol. Microbiol.">
        <title>Alteromonas alba sp. nov., a marine bacterium isolated from the seawater of the West Pacific Ocean.</title>
        <authorList>
            <person name="Sun C."/>
            <person name="Wu Y.-H."/>
            <person name="Xamxidin M."/>
            <person name="Cheng H."/>
            <person name="Xu X.-W."/>
        </authorList>
    </citation>
    <scope>NUCLEOTIDE SEQUENCE [LARGE SCALE GENOMIC DNA]</scope>
    <source>
        <strain evidence="2">190</strain>
    </source>
</reference>
<dbReference type="Pfam" id="PF19795">
    <property type="entry name" value="DUF6279"/>
    <property type="match status" value="1"/>
</dbReference>
<comment type="caution">
    <text evidence="1">The sequence shown here is derived from an EMBL/GenBank/DDBJ whole genome shotgun (WGS) entry which is preliminary data.</text>
</comment>
<dbReference type="RefSeq" id="WP_105935193.1">
    <property type="nucleotide sequence ID" value="NZ_PVNP01000157.1"/>
</dbReference>
<dbReference type="InterPro" id="IPR016875">
    <property type="entry name" value="UCP028200"/>
</dbReference>
<dbReference type="PIRSF" id="PIRSF028200">
    <property type="entry name" value="UCP028200"/>
    <property type="match status" value="1"/>
</dbReference>
<evidence type="ECO:0000313" key="1">
    <source>
        <dbReference type="EMBL" id="PRO72857.1"/>
    </source>
</evidence>
<keyword evidence="2" id="KW-1185">Reference proteome</keyword>
<dbReference type="Proteomes" id="UP000238949">
    <property type="component" value="Unassembled WGS sequence"/>
</dbReference>
<protein>
    <recommendedName>
        <fullName evidence="3">Lipoprotein</fullName>
    </recommendedName>
</protein>
<name>A0A2S9V8Q1_9ALTE</name>
<dbReference type="EMBL" id="PVNP01000157">
    <property type="protein sequence ID" value="PRO72857.1"/>
    <property type="molecule type" value="Genomic_DNA"/>
</dbReference>
<evidence type="ECO:0000313" key="2">
    <source>
        <dbReference type="Proteomes" id="UP000238949"/>
    </source>
</evidence>
<sequence length="282" mass="33330">MKKGLLIAIIIFLSGCSTKFTYNNLDWLIHWYIDDYVSLSDNQEALFDEYFADWQSWHRSEELGKYIEHLKSLKADLNSEELNAAQIERHLLDSRQHWERLRDRVSPELADMAAKLTDEQVSSLFEELSEENDDIRESLEEFKELSPEEQAEERLDDMEEGVSEFIGRLNASQKAIVKGYASQFTSTRALWLTYRQDFQQAAREMIDNRAANPTFKQDFIALMTHPDKFRSEAFMKLRNDNTRIYAKMAEELFYTLDKKQKRKLISKIDDMIEDIEYLMSND</sequence>